<dbReference type="PANTHER" id="PTHR19818">
    <property type="entry name" value="ZINC FINGER PROTEIN ZIC AND GLI"/>
    <property type="match status" value="1"/>
</dbReference>
<dbReference type="VEuPathDB" id="FungiDB:SCHCODRAFT_01339197"/>
<dbReference type="HOGENOM" id="CLU_639605_0_0_1"/>
<keyword evidence="4" id="KW-0862">Zinc</keyword>
<accession>D8QG67</accession>
<feature type="compositionally biased region" description="Polar residues" evidence="6">
    <location>
        <begin position="420"/>
        <end position="429"/>
    </location>
</feature>
<dbReference type="GO" id="GO:0045944">
    <property type="term" value="P:positive regulation of transcription by RNA polymerase II"/>
    <property type="evidence" value="ECO:0007669"/>
    <property type="project" value="UniProtKB-ARBA"/>
</dbReference>
<dbReference type="OrthoDB" id="654211at2759"/>
<keyword evidence="2" id="KW-0677">Repeat</keyword>
<dbReference type="EMBL" id="GL377311">
    <property type="protein sequence ID" value="EFI93545.1"/>
    <property type="molecule type" value="Genomic_DNA"/>
</dbReference>
<name>D8QG67_SCHCM</name>
<dbReference type="PROSITE" id="PS50157">
    <property type="entry name" value="ZINC_FINGER_C2H2_2"/>
    <property type="match status" value="1"/>
</dbReference>
<feature type="region of interest" description="Disordered" evidence="6">
    <location>
        <begin position="119"/>
        <end position="240"/>
    </location>
</feature>
<dbReference type="PROSITE" id="PS00028">
    <property type="entry name" value="ZINC_FINGER_C2H2_1"/>
    <property type="match status" value="2"/>
</dbReference>
<proteinExistence type="predicted"/>
<dbReference type="SUPFAM" id="SSF57667">
    <property type="entry name" value="beta-beta-alpha zinc fingers"/>
    <property type="match status" value="1"/>
</dbReference>
<keyword evidence="1" id="KW-0479">Metal-binding</keyword>
<dbReference type="GeneID" id="9591914"/>
<evidence type="ECO:0000256" key="3">
    <source>
        <dbReference type="ARBA" id="ARBA00022771"/>
    </source>
</evidence>
<dbReference type="GO" id="GO:0008270">
    <property type="term" value="F:zinc ion binding"/>
    <property type="evidence" value="ECO:0007669"/>
    <property type="project" value="UniProtKB-KW"/>
</dbReference>
<dbReference type="InterPro" id="IPR036236">
    <property type="entry name" value="Znf_C2H2_sf"/>
</dbReference>
<dbReference type="RefSeq" id="XP_003028448.1">
    <property type="nucleotide sequence ID" value="XM_003028402.1"/>
</dbReference>
<dbReference type="GO" id="GO:0000978">
    <property type="term" value="F:RNA polymerase II cis-regulatory region sequence-specific DNA binding"/>
    <property type="evidence" value="ECO:0007669"/>
    <property type="project" value="TreeGrafter"/>
</dbReference>
<dbReference type="InParanoid" id="D8QG67"/>
<dbReference type="AlphaFoldDB" id="D8QG67"/>
<reference evidence="8 9" key="1">
    <citation type="journal article" date="2010" name="Nat. Biotechnol.">
        <title>Genome sequence of the model mushroom Schizophyllum commune.</title>
        <authorList>
            <person name="Ohm R.A."/>
            <person name="de Jong J.F."/>
            <person name="Lugones L.G."/>
            <person name="Aerts A."/>
            <person name="Kothe E."/>
            <person name="Stajich J.E."/>
            <person name="de Vries R.P."/>
            <person name="Record E."/>
            <person name="Levasseur A."/>
            <person name="Baker S.E."/>
            <person name="Bartholomew K.A."/>
            <person name="Coutinho P.M."/>
            <person name="Erdmann S."/>
            <person name="Fowler T.J."/>
            <person name="Gathman A.C."/>
            <person name="Lombard V."/>
            <person name="Henrissat B."/>
            <person name="Knabe N."/>
            <person name="Kuees U."/>
            <person name="Lilly W.W."/>
            <person name="Lindquist E."/>
            <person name="Lucas S."/>
            <person name="Magnuson J.K."/>
            <person name="Piumi F."/>
            <person name="Raudaskoski M."/>
            <person name="Salamov A."/>
            <person name="Schmutz J."/>
            <person name="Schwarze F.W.M.R."/>
            <person name="vanKuyk P.A."/>
            <person name="Horton J.S."/>
            <person name="Grigoriev I.V."/>
            <person name="Woesten H.A.B."/>
        </authorList>
    </citation>
    <scope>NUCLEOTIDE SEQUENCE [LARGE SCALE GENOMIC DNA]</scope>
    <source>
        <strain evidence="9">H4-8 / FGSC 9210</strain>
    </source>
</reference>
<evidence type="ECO:0000259" key="7">
    <source>
        <dbReference type="PROSITE" id="PS50157"/>
    </source>
</evidence>
<feature type="compositionally biased region" description="Low complexity" evidence="6">
    <location>
        <begin position="406"/>
        <end position="419"/>
    </location>
</feature>
<dbReference type="Gene3D" id="3.30.160.60">
    <property type="entry name" value="Classic Zinc Finger"/>
    <property type="match status" value="2"/>
</dbReference>
<feature type="compositionally biased region" description="Acidic residues" evidence="6">
    <location>
        <begin position="159"/>
        <end position="169"/>
    </location>
</feature>
<dbReference type="OMA" id="HINTKHT"/>
<keyword evidence="3 5" id="KW-0863">Zinc-finger</keyword>
<dbReference type="KEGG" id="scm:SCHCO_01339197"/>
<evidence type="ECO:0000313" key="9">
    <source>
        <dbReference type="Proteomes" id="UP000007431"/>
    </source>
</evidence>
<evidence type="ECO:0000256" key="6">
    <source>
        <dbReference type="SAM" id="MobiDB-lite"/>
    </source>
</evidence>
<evidence type="ECO:0000256" key="5">
    <source>
        <dbReference type="PROSITE-ProRule" id="PRU00042"/>
    </source>
</evidence>
<feature type="compositionally biased region" description="Low complexity" evidence="6">
    <location>
        <begin position="181"/>
        <end position="193"/>
    </location>
</feature>
<keyword evidence="9" id="KW-1185">Reference proteome</keyword>
<feature type="compositionally biased region" description="Basic and acidic residues" evidence="6">
    <location>
        <begin position="131"/>
        <end position="140"/>
    </location>
</feature>
<evidence type="ECO:0000256" key="1">
    <source>
        <dbReference type="ARBA" id="ARBA00022723"/>
    </source>
</evidence>
<evidence type="ECO:0000256" key="2">
    <source>
        <dbReference type="ARBA" id="ARBA00022737"/>
    </source>
</evidence>
<dbReference type="GO" id="GO:0005634">
    <property type="term" value="C:nucleus"/>
    <property type="evidence" value="ECO:0007669"/>
    <property type="project" value="UniProtKB-ARBA"/>
</dbReference>
<dbReference type="eggNOG" id="KOG1721">
    <property type="taxonomic scope" value="Eukaryota"/>
</dbReference>
<feature type="region of interest" description="Disordered" evidence="6">
    <location>
        <begin position="354"/>
        <end position="429"/>
    </location>
</feature>
<evidence type="ECO:0000256" key="4">
    <source>
        <dbReference type="ARBA" id="ARBA00022833"/>
    </source>
</evidence>
<dbReference type="InterPro" id="IPR050329">
    <property type="entry name" value="GLI_C2H2-zinc-finger"/>
</dbReference>
<protein>
    <recommendedName>
        <fullName evidence="7">C2H2-type domain-containing protein</fullName>
    </recommendedName>
</protein>
<dbReference type="GO" id="GO:0000981">
    <property type="term" value="F:DNA-binding transcription factor activity, RNA polymerase II-specific"/>
    <property type="evidence" value="ECO:0007669"/>
    <property type="project" value="TreeGrafter"/>
</dbReference>
<feature type="domain" description="C2H2-type" evidence="7">
    <location>
        <begin position="66"/>
        <end position="96"/>
    </location>
</feature>
<evidence type="ECO:0000313" key="8">
    <source>
        <dbReference type="EMBL" id="EFI93545.1"/>
    </source>
</evidence>
<feature type="compositionally biased region" description="Polar residues" evidence="6">
    <location>
        <begin position="380"/>
        <end position="402"/>
    </location>
</feature>
<dbReference type="Proteomes" id="UP000007431">
    <property type="component" value="Unassembled WGS sequence"/>
</dbReference>
<organism evidence="9">
    <name type="scientific">Schizophyllum commune (strain H4-8 / FGSC 9210)</name>
    <name type="common">Split gill fungus</name>
    <dbReference type="NCBI Taxonomy" id="578458"/>
    <lineage>
        <taxon>Eukaryota</taxon>
        <taxon>Fungi</taxon>
        <taxon>Dikarya</taxon>
        <taxon>Basidiomycota</taxon>
        <taxon>Agaricomycotina</taxon>
        <taxon>Agaricomycetes</taxon>
        <taxon>Agaricomycetidae</taxon>
        <taxon>Agaricales</taxon>
        <taxon>Schizophyllaceae</taxon>
        <taxon>Schizophyllum</taxon>
    </lineage>
</organism>
<dbReference type="PANTHER" id="PTHR19818:SF139">
    <property type="entry name" value="PAIR-RULE PROTEIN ODD-PAIRED"/>
    <property type="match status" value="1"/>
</dbReference>
<dbReference type="InterPro" id="IPR013087">
    <property type="entry name" value="Znf_C2H2_type"/>
</dbReference>
<dbReference type="SMART" id="SM00355">
    <property type="entry name" value="ZnF_C2H2"/>
    <property type="match status" value="3"/>
</dbReference>
<gene>
    <name evidence="8" type="ORF">SCHCODRAFT_237530</name>
</gene>
<sequence length="429" mass="48376">MTVITIKKMSSSPQQKIITMDNLPKFVDGICEMCHTKVKSTRDQTRHAKGHLSLEVPENIPKRFPHACDHPGCGRRFAQKNSLENHVDAKHTGAKRIKCPHEGCDKGFSDPAGCFRHRERAHGWQPKTRRGPREKPYDKPSKRKARSDSYPIPLWGSLSDDEDDEDEYEPDRVPPRHRKSAQSTSSDVSTDSDLSAKSEESASSAPGRLVKEESGTPLSAFQQNAPAFNPRPVPPFPLKAHKSMPDLSSMTLPDYAKMALLTPSPTPISNFASPSISNLASASSMNAPQPMPQNNFWARRRPLQASATWGPQMPSFHAPPMPSHYAPQMLPNYGPPAPLYNGLPQIPRYFGHQQTEQPQPRYTQLPRLPELDQQLVYPQLPNQTSQASQPKEQYPQLPQQPKQEYPQLPQQSQENQQPQINWQYWNSQL</sequence>